<feature type="domain" description="GtrA/DPMS transmembrane" evidence="8">
    <location>
        <begin position="15"/>
        <end position="136"/>
    </location>
</feature>
<protein>
    <submittedName>
        <fullName evidence="9">GtrA-like protein</fullName>
    </submittedName>
</protein>
<feature type="region of interest" description="Disordered" evidence="6">
    <location>
        <begin position="143"/>
        <end position="166"/>
    </location>
</feature>
<proteinExistence type="inferred from homology"/>
<feature type="transmembrane region" description="Helical" evidence="7">
    <location>
        <begin position="113"/>
        <end position="130"/>
    </location>
</feature>
<dbReference type="InterPro" id="IPR007267">
    <property type="entry name" value="GtrA_DPMS_TM"/>
</dbReference>
<gene>
    <name evidence="9" type="ORF">BN1051_02628</name>
</gene>
<evidence type="ECO:0000259" key="8">
    <source>
        <dbReference type="Pfam" id="PF04138"/>
    </source>
</evidence>
<keyword evidence="5 7" id="KW-0472">Membrane</keyword>
<keyword evidence="3 7" id="KW-0812">Transmembrane</keyword>
<dbReference type="InterPro" id="IPR051401">
    <property type="entry name" value="GtrA_CellWall_Glycosyl"/>
</dbReference>
<reference evidence="9" key="1">
    <citation type="submission" date="2014-07" db="EMBL/GenBank/DDBJ databases">
        <authorList>
            <person name="Urmite Genomes Urmite Genomes"/>
        </authorList>
    </citation>
    <scope>NUCLEOTIDE SEQUENCE</scope>
    <source>
        <strain evidence="9">11W110_air</strain>
    </source>
</reference>
<feature type="transmembrane region" description="Helical" evidence="7">
    <location>
        <begin position="12"/>
        <end position="33"/>
    </location>
</feature>
<evidence type="ECO:0000313" key="9">
    <source>
        <dbReference type="EMBL" id="CEA09261.1"/>
    </source>
</evidence>
<name>A0A078MWQ9_9MICC</name>
<comment type="subcellular location">
    <subcellularLocation>
        <location evidence="1">Membrane</location>
        <topology evidence="1">Multi-pass membrane protein</topology>
    </subcellularLocation>
</comment>
<dbReference type="EMBL" id="LN483071">
    <property type="protein sequence ID" value="CEA09261.1"/>
    <property type="molecule type" value="Genomic_DNA"/>
</dbReference>
<evidence type="ECO:0000256" key="3">
    <source>
        <dbReference type="ARBA" id="ARBA00022692"/>
    </source>
</evidence>
<dbReference type="PANTHER" id="PTHR38459">
    <property type="entry name" value="PROPHAGE BACTOPRENOL-LINKED GLUCOSE TRANSLOCASE HOMOLOG"/>
    <property type="match status" value="1"/>
</dbReference>
<evidence type="ECO:0000256" key="6">
    <source>
        <dbReference type="SAM" id="MobiDB-lite"/>
    </source>
</evidence>
<comment type="similarity">
    <text evidence="2">Belongs to the GtrA family.</text>
</comment>
<accession>A0A078MWQ9</accession>
<evidence type="ECO:0000256" key="1">
    <source>
        <dbReference type="ARBA" id="ARBA00004141"/>
    </source>
</evidence>
<dbReference type="GO" id="GO:0005886">
    <property type="term" value="C:plasma membrane"/>
    <property type="evidence" value="ECO:0007669"/>
    <property type="project" value="TreeGrafter"/>
</dbReference>
<dbReference type="GO" id="GO:0000271">
    <property type="term" value="P:polysaccharide biosynthetic process"/>
    <property type="evidence" value="ECO:0007669"/>
    <property type="project" value="InterPro"/>
</dbReference>
<dbReference type="PATRIC" id="fig|1461584.3.peg.2601"/>
<evidence type="ECO:0000256" key="2">
    <source>
        <dbReference type="ARBA" id="ARBA00009399"/>
    </source>
</evidence>
<feature type="transmembrane region" description="Helical" evidence="7">
    <location>
        <begin position="45"/>
        <end position="66"/>
    </location>
</feature>
<sequence>MNRTARKVVKRVGSFSAVGAVAFVVDVGLFNLLNETVLQGNPVTAKVLSVTVATAVSWLGSRYLTFRHTRGRSLRSETLLFALTNAVGLLIAAGCLVVSNYVLGLTGPVADNISGNVVGVALGNVFRYFAYRYIVFNAPRSSDAGADTDAATGTDAAERTTAPSGR</sequence>
<evidence type="ECO:0000256" key="4">
    <source>
        <dbReference type="ARBA" id="ARBA00022989"/>
    </source>
</evidence>
<dbReference type="AlphaFoldDB" id="A0A078MWQ9"/>
<evidence type="ECO:0000256" key="7">
    <source>
        <dbReference type="SAM" id="Phobius"/>
    </source>
</evidence>
<keyword evidence="4 7" id="KW-1133">Transmembrane helix</keyword>
<organism evidence="9">
    <name type="scientific">Arthrobacter saudimassiliensis</name>
    <dbReference type="NCBI Taxonomy" id="1461584"/>
    <lineage>
        <taxon>Bacteria</taxon>
        <taxon>Bacillati</taxon>
        <taxon>Actinomycetota</taxon>
        <taxon>Actinomycetes</taxon>
        <taxon>Micrococcales</taxon>
        <taxon>Micrococcaceae</taxon>
        <taxon>Arthrobacter</taxon>
    </lineage>
</organism>
<feature type="transmembrane region" description="Helical" evidence="7">
    <location>
        <begin position="78"/>
        <end position="101"/>
    </location>
</feature>
<dbReference type="Pfam" id="PF04138">
    <property type="entry name" value="GtrA_DPMS_TM"/>
    <property type="match status" value="1"/>
</dbReference>
<dbReference type="PANTHER" id="PTHR38459:SF1">
    <property type="entry name" value="PROPHAGE BACTOPRENOL-LINKED GLUCOSE TRANSLOCASE HOMOLOG"/>
    <property type="match status" value="1"/>
</dbReference>
<evidence type="ECO:0000256" key="5">
    <source>
        <dbReference type="ARBA" id="ARBA00023136"/>
    </source>
</evidence>